<evidence type="ECO:0000256" key="16">
    <source>
        <dbReference type="ARBA" id="ARBA00025477"/>
    </source>
</evidence>
<dbReference type="CDD" id="cd09447">
    <property type="entry name" value="LIM_LASP"/>
    <property type="match status" value="1"/>
</dbReference>
<keyword evidence="9" id="KW-0677">Repeat</keyword>
<keyword evidence="7" id="KW-0597">Phosphoprotein</keyword>
<dbReference type="GO" id="GO:0006811">
    <property type="term" value="P:monoatomic ion transport"/>
    <property type="evidence" value="ECO:0007669"/>
    <property type="project" value="UniProtKB-KW"/>
</dbReference>
<evidence type="ECO:0000256" key="11">
    <source>
        <dbReference type="ARBA" id="ARBA00022990"/>
    </source>
</evidence>
<dbReference type="Pfam" id="PF00880">
    <property type="entry name" value="Nebulin"/>
    <property type="match status" value="2"/>
</dbReference>
<dbReference type="PROSITE" id="PS51216">
    <property type="entry name" value="NEBULIN"/>
    <property type="match status" value="2"/>
</dbReference>
<dbReference type="SUPFAM" id="SSF50044">
    <property type="entry name" value="SH3-domain"/>
    <property type="match status" value="1"/>
</dbReference>
<evidence type="ECO:0000256" key="13">
    <source>
        <dbReference type="ARBA" id="ARBA00023065"/>
    </source>
</evidence>
<keyword evidence="13" id="KW-0406">Ion transport</keyword>
<evidence type="ECO:0000256" key="3">
    <source>
        <dbReference type="ARBA" id="ARBA00020662"/>
    </source>
</evidence>
<dbReference type="InterPro" id="IPR051759">
    <property type="entry name" value="LIM-SH3_domain_protein"/>
</dbReference>
<dbReference type="GO" id="GO:0046872">
    <property type="term" value="F:metal ion binding"/>
    <property type="evidence" value="ECO:0007669"/>
    <property type="project" value="UniProtKB-KW"/>
</dbReference>
<dbReference type="GO" id="GO:0005856">
    <property type="term" value="C:cytoskeleton"/>
    <property type="evidence" value="ECO:0007669"/>
    <property type="project" value="UniProtKB-SubCell"/>
</dbReference>
<protein>
    <recommendedName>
        <fullName evidence="3">LIM and SH3 domain protein 1</fullName>
    </recommendedName>
</protein>
<dbReference type="Ensembl" id="ENSNMLT00000044462.1">
    <property type="protein sequence ID" value="ENSNMLP00000039960.1"/>
    <property type="gene ID" value="ENSNMLG00000024594.1"/>
</dbReference>
<comment type="function">
    <text evidence="16">Plays an important role in the regulation of dynamic actin-based, cytoskeletal activities. Agonist-dependent changes in LASP1 phosphorylation may also serve to regulate actin-associated ion transport activities, not only in the parietal cell but also in certain other F-actin-rich secretory epithelial cell types.</text>
</comment>
<evidence type="ECO:0000256" key="14">
    <source>
        <dbReference type="ARBA" id="ARBA00023203"/>
    </source>
</evidence>
<dbReference type="AlphaFoldDB" id="A0A8C6UPJ5"/>
<evidence type="ECO:0000256" key="8">
    <source>
        <dbReference type="ARBA" id="ARBA00022723"/>
    </source>
</evidence>
<evidence type="ECO:0000256" key="10">
    <source>
        <dbReference type="ARBA" id="ARBA00022833"/>
    </source>
</evidence>
<keyword evidence="14" id="KW-0009">Actin-binding</keyword>
<keyword evidence="15" id="KW-0206">Cytoskeleton</keyword>
<keyword evidence="10 17" id="KW-0862">Zinc</keyword>
<evidence type="ECO:0000256" key="19">
    <source>
        <dbReference type="SAM" id="MobiDB-lite"/>
    </source>
</evidence>
<evidence type="ECO:0000256" key="4">
    <source>
        <dbReference type="ARBA" id="ARBA00022443"/>
    </source>
</evidence>
<dbReference type="PROSITE" id="PS50002">
    <property type="entry name" value="SH3"/>
    <property type="match status" value="1"/>
</dbReference>
<sequence>MNPKCSRCDRVVYPVEKLNCLDKYWHKSCFSCEVCQMTLNMKTYKGYNKRPYCNAHYPTTKFTAVADTPENLRLKAQSEKQSQVLYKQDFERNKGKVSVVSDTPEMERLKKTQNQISNVKYHEGEKVKFTGTPSMPAQDHQPSFAPPQNYHEKARAAEAAPAPAPPTPSSVKRYRAIYDYAAADDDEVSFMDGDVILDVQQIDEGWMFGRVERTGMSGMLPANYVESI</sequence>
<reference evidence="22" key="1">
    <citation type="submission" date="2025-08" db="UniProtKB">
        <authorList>
            <consortium name="Ensembl"/>
        </authorList>
    </citation>
    <scope>IDENTIFICATION</scope>
</reference>
<dbReference type="GO" id="GO:0051015">
    <property type="term" value="F:actin filament binding"/>
    <property type="evidence" value="ECO:0007669"/>
    <property type="project" value="TreeGrafter"/>
</dbReference>
<dbReference type="InterPro" id="IPR001781">
    <property type="entry name" value="Znf_LIM"/>
</dbReference>
<dbReference type="PROSITE" id="PS50023">
    <property type="entry name" value="LIM_DOMAIN_2"/>
    <property type="match status" value="1"/>
</dbReference>
<evidence type="ECO:0000259" key="20">
    <source>
        <dbReference type="PROSITE" id="PS50002"/>
    </source>
</evidence>
<evidence type="ECO:0000256" key="12">
    <source>
        <dbReference type="ARBA" id="ARBA00023038"/>
    </source>
</evidence>
<evidence type="ECO:0000259" key="21">
    <source>
        <dbReference type="PROSITE" id="PS50023"/>
    </source>
</evidence>
<dbReference type="SMART" id="SM00326">
    <property type="entry name" value="SH3"/>
    <property type="match status" value="1"/>
</dbReference>
<keyword evidence="12 17" id="KW-0440">LIM domain</keyword>
<reference evidence="22" key="2">
    <citation type="submission" date="2025-09" db="UniProtKB">
        <authorList>
            <consortium name="Ensembl"/>
        </authorList>
    </citation>
    <scope>IDENTIFICATION</scope>
</reference>
<dbReference type="FunFam" id="2.30.30.40:FF:000007">
    <property type="entry name" value="nebulin isoform X1"/>
    <property type="match status" value="1"/>
</dbReference>
<name>A0A8C6UPJ5_9GOBI</name>
<dbReference type="Pfam" id="PF00018">
    <property type="entry name" value="SH3_1"/>
    <property type="match status" value="1"/>
</dbReference>
<keyword evidence="11" id="KW-0007">Acetylation</keyword>
<organism evidence="22 23">
    <name type="scientific">Neogobius melanostomus</name>
    <name type="common">round goby</name>
    <dbReference type="NCBI Taxonomy" id="47308"/>
    <lineage>
        <taxon>Eukaryota</taxon>
        <taxon>Metazoa</taxon>
        <taxon>Chordata</taxon>
        <taxon>Craniata</taxon>
        <taxon>Vertebrata</taxon>
        <taxon>Euteleostomi</taxon>
        <taxon>Actinopterygii</taxon>
        <taxon>Neopterygii</taxon>
        <taxon>Teleostei</taxon>
        <taxon>Neoteleostei</taxon>
        <taxon>Acanthomorphata</taxon>
        <taxon>Gobiaria</taxon>
        <taxon>Gobiiformes</taxon>
        <taxon>Gobioidei</taxon>
        <taxon>Gobiidae</taxon>
        <taxon>Benthophilinae</taxon>
        <taxon>Neogobiini</taxon>
        <taxon>Neogobius</taxon>
    </lineage>
</organism>
<keyword evidence="5" id="KW-0813">Transport</keyword>
<dbReference type="PRINTS" id="PR00452">
    <property type="entry name" value="SH3DOMAIN"/>
</dbReference>
<dbReference type="Pfam" id="PF00412">
    <property type="entry name" value="LIM"/>
    <property type="match status" value="1"/>
</dbReference>
<dbReference type="FunFam" id="2.10.110.10:FF:000087">
    <property type="entry name" value="LIM zinc-binding domain-containing Nebulette"/>
    <property type="match status" value="1"/>
</dbReference>
<dbReference type="SMART" id="SM00132">
    <property type="entry name" value="LIM"/>
    <property type="match status" value="1"/>
</dbReference>
<evidence type="ECO:0000256" key="18">
    <source>
        <dbReference type="PROSITE-ProRule" id="PRU00192"/>
    </source>
</evidence>
<comment type="subcellular location">
    <subcellularLocation>
        <location evidence="2">Cytoplasm</location>
        <location evidence="2">Cell cortex</location>
    </subcellularLocation>
    <subcellularLocation>
        <location evidence="1">Cytoplasm</location>
        <location evidence="1">Cytoskeleton</location>
    </subcellularLocation>
</comment>
<accession>A0A8C6UPJ5</accession>
<keyword evidence="8 17" id="KW-0479">Metal-binding</keyword>
<dbReference type="InterPro" id="IPR001452">
    <property type="entry name" value="SH3_domain"/>
</dbReference>
<evidence type="ECO:0000256" key="2">
    <source>
        <dbReference type="ARBA" id="ARBA00004544"/>
    </source>
</evidence>
<dbReference type="PANTHER" id="PTHR46218:SF2">
    <property type="entry name" value="LIM AND SH3 DOMAIN PROTEIN 1"/>
    <property type="match status" value="1"/>
</dbReference>
<evidence type="ECO:0000256" key="15">
    <source>
        <dbReference type="ARBA" id="ARBA00023212"/>
    </source>
</evidence>
<feature type="domain" description="LIM zinc-binding" evidence="21">
    <location>
        <begin position="3"/>
        <end position="63"/>
    </location>
</feature>
<evidence type="ECO:0000256" key="5">
    <source>
        <dbReference type="ARBA" id="ARBA00022448"/>
    </source>
</evidence>
<dbReference type="Gene3D" id="2.10.110.10">
    <property type="entry name" value="Cysteine Rich Protein"/>
    <property type="match status" value="1"/>
</dbReference>
<evidence type="ECO:0000256" key="17">
    <source>
        <dbReference type="PROSITE-ProRule" id="PRU00125"/>
    </source>
</evidence>
<proteinExistence type="predicted"/>
<feature type="region of interest" description="Disordered" evidence="19">
    <location>
        <begin position="132"/>
        <end position="169"/>
    </location>
</feature>
<keyword evidence="4 18" id="KW-0728">SH3 domain</keyword>
<keyword evidence="6" id="KW-0963">Cytoplasm</keyword>
<dbReference type="SMART" id="SM00227">
    <property type="entry name" value="NEBU"/>
    <property type="match status" value="2"/>
</dbReference>
<dbReference type="PROSITE" id="PS00478">
    <property type="entry name" value="LIM_DOMAIN_1"/>
    <property type="match status" value="1"/>
</dbReference>
<evidence type="ECO:0000256" key="6">
    <source>
        <dbReference type="ARBA" id="ARBA00022490"/>
    </source>
</evidence>
<dbReference type="SUPFAM" id="SSF57716">
    <property type="entry name" value="Glucocorticoid receptor-like (DNA-binding domain)"/>
    <property type="match status" value="1"/>
</dbReference>
<evidence type="ECO:0000313" key="22">
    <source>
        <dbReference type="Ensembl" id="ENSNMLP00000039960.1"/>
    </source>
</evidence>
<evidence type="ECO:0000256" key="9">
    <source>
        <dbReference type="ARBA" id="ARBA00022737"/>
    </source>
</evidence>
<dbReference type="PANTHER" id="PTHR46218">
    <property type="entry name" value="LASP"/>
    <property type="match status" value="1"/>
</dbReference>
<evidence type="ECO:0000313" key="23">
    <source>
        <dbReference type="Proteomes" id="UP000694523"/>
    </source>
</evidence>
<evidence type="ECO:0000256" key="1">
    <source>
        <dbReference type="ARBA" id="ARBA00004245"/>
    </source>
</evidence>
<dbReference type="InterPro" id="IPR000900">
    <property type="entry name" value="Nebulin_repeat"/>
</dbReference>
<evidence type="ECO:0000256" key="7">
    <source>
        <dbReference type="ARBA" id="ARBA00022553"/>
    </source>
</evidence>
<feature type="domain" description="SH3" evidence="20">
    <location>
        <begin position="169"/>
        <end position="228"/>
    </location>
</feature>
<dbReference type="GO" id="GO:0005938">
    <property type="term" value="C:cell cortex"/>
    <property type="evidence" value="ECO:0007669"/>
    <property type="project" value="UniProtKB-SubCell"/>
</dbReference>
<dbReference type="Gene3D" id="2.30.30.40">
    <property type="entry name" value="SH3 Domains"/>
    <property type="match status" value="1"/>
</dbReference>
<keyword evidence="23" id="KW-1185">Reference proteome</keyword>
<dbReference type="InterPro" id="IPR036028">
    <property type="entry name" value="SH3-like_dom_sf"/>
</dbReference>
<dbReference type="CDD" id="cd11789">
    <property type="entry name" value="SH3_Nebulin_family_C"/>
    <property type="match status" value="1"/>
</dbReference>
<dbReference type="GO" id="GO:0005925">
    <property type="term" value="C:focal adhesion"/>
    <property type="evidence" value="ECO:0007669"/>
    <property type="project" value="TreeGrafter"/>
</dbReference>
<dbReference type="Proteomes" id="UP000694523">
    <property type="component" value="Unplaced"/>
</dbReference>